<gene>
    <name evidence="2" type="primary">LOC115230876</name>
</gene>
<dbReference type="KEGG" id="osn:115230876"/>
<dbReference type="AlphaFoldDB" id="A0A6P7TWR9"/>
<sequence>MIRFKVGDNVILRQDIDANPQNRNYPLYQWFSNWGLLWQNLSACTTDGAPAMLGCNSGFRGRVQSVNPNVKHLHCMLHRYVLAVKTMPLELKNVLDDVIKIVNHIKKSPLNSRIFYSICEEFGSDEKVLLYHTEVRWLSKGNVLSRVHIFEKLVLTRISPVLQLSEFQHSFRPDSSTTTNLCSIS</sequence>
<dbReference type="SUPFAM" id="SSF53098">
    <property type="entry name" value="Ribonuclease H-like"/>
    <property type="match status" value="1"/>
</dbReference>
<keyword evidence="1" id="KW-1185">Reference proteome</keyword>
<dbReference type="Proteomes" id="UP000515154">
    <property type="component" value="Unplaced"/>
</dbReference>
<dbReference type="PANTHER" id="PTHR45913:SF22">
    <property type="entry name" value="SCAN BOX DOMAIN-CONTAINING PROTEIN"/>
    <property type="match status" value="1"/>
</dbReference>
<accession>A0A6P7TWR9</accession>
<evidence type="ECO:0000313" key="1">
    <source>
        <dbReference type="Proteomes" id="UP000515154"/>
    </source>
</evidence>
<dbReference type="InterPro" id="IPR012337">
    <property type="entry name" value="RNaseH-like_sf"/>
</dbReference>
<reference evidence="2" key="1">
    <citation type="submission" date="2025-08" db="UniProtKB">
        <authorList>
            <consortium name="RefSeq"/>
        </authorList>
    </citation>
    <scope>IDENTIFICATION</scope>
</reference>
<dbReference type="RefSeq" id="XP_029656849.1">
    <property type="nucleotide sequence ID" value="XM_029800989.1"/>
</dbReference>
<protein>
    <submittedName>
        <fullName evidence="2">Protein ZBED8-like</fullName>
    </submittedName>
</protein>
<name>A0A6P7TWR9_9MOLL</name>
<proteinExistence type="predicted"/>
<organism evidence="1 2">
    <name type="scientific">Octopus sinensis</name>
    <name type="common">East Asian common octopus</name>
    <dbReference type="NCBI Taxonomy" id="2607531"/>
    <lineage>
        <taxon>Eukaryota</taxon>
        <taxon>Metazoa</taxon>
        <taxon>Spiralia</taxon>
        <taxon>Lophotrochozoa</taxon>
        <taxon>Mollusca</taxon>
        <taxon>Cephalopoda</taxon>
        <taxon>Coleoidea</taxon>
        <taxon>Octopodiformes</taxon>
        <taxon>Octopoda</taxon>
        <taxon>Incirrata</taxon>
        <taxon>Octopodidae</taxon>
        <taxon>Octopus</taxon>
    </lineage>
</organism>
<dbReference type="PANTHER" id="PTHR45913">
    <property type="entry name" value="EPM2A-INTERACTING PROTEIN 1"/>
    <property type="match status" value="1"/>
</dbReference>
<evidence type="ECO:0000313" key="2">
    <source>
        <dbReference type="RefSeq" id="XP_029656849.1"/>
    </source>
</evidence>